<feature type="domain" description="S1 motif" evidence="10">
    <location>
        <begin position="641"/>
        <end position="721"/>
    </location>
</feature>
<evidence type="ECO:0000256" key="1">
    <source>
        <dbReference type="ARBA" id="ARBA00001849"/>
    </source>
</evidence>
<dbReference type="Gene3D" id="2.40.50.140">
    <property type="entry name" value="Nucleic acid-binding proteins"/>
    <property type="match status" value="2"/>
</dbReference>
<dbReference type="SMART" id="SM00955">
    <property type="entry name" value="RNB"/>
    <property type="match status" value="1"/>
</dbReference>
<dbReference type="InterPro" id="IPR003029">
    <property type="entry name" value="S1_domain"/>
</dbReference>
<gene>
    <name evidence="8 12" type="primary">rnr</name>
    <name evidence="12" type="ORF">VUQ06_01285</name>
    <name evidence="11" type="ORF">VUQ08_02395</name>
</gene>
<dbReference type="PANTHER" id="PTHR23355:SF9">
    <property type="entry name" value="DIS3-LIKE EXONUCLEASE 2"/>
    <property type="match status" value="1"/>
</dbReference>
<dbReference type="GO" id="GO:0008859">
    <property type="term" value="F:exoribonuclease II activity"/>
    <property type="evidence" value="ECO:0007669"/>
    <property type="project" value="UniProtKB-UniRule"/>
</dbReference>
<dbReference type="EMBL" id="CP142433">
    <property type="protein sequence ID" value="XBC46487.1"/>
    <property type="molecule type" value="Genomic_DNA"/>
</dbReference>
<protein>
    <recommendedName>
        <fullName evidence="8">Ribonuclease R</fullName>
        <shortName evidence="8">RNase R</shortName>
        <ecNumber evidence="8">3.1.13.1</ecNumber>
    </recommendedName>
</protein>
<dbReference type="Pfam" id="PF00575">
    <property type="entry name" value="S1"/>
    <property type="match status" value="1"/>
</dbReference>
<evidence type="ECO:0000313" key="11">
    <source>
        <dbReference type="EMBL" id="XBC46487.1"/>
    </source>
</evidence>
<dbReference type="InterPro" id="IPR011129">
    <property type="entry name" value="CSD"/>
</dbReference>
<proteinExistence type="inferred from homology"/>
<reference evidence="12" key="1">
    <citation type="submission" date="2023-12" db="EMBL/GenBank/DDBJ databases">
        <title>Dolosigranulum savutii sp. nov. isolated from human upper respiratory samples collected in Botswana.</title>
        <authorList>
            <person name="Kelly M.S."/>
        </authorList>
    </citation>
    <scope>NUCLEOTIDE SEQUENCE</scope>
    <source>
        <strain evidence="12">MSK294</strain>
        <strain evidence="11">MSK433</strain>
    </source>
</reference>
<dbReference type="Pfam" id="PF00773">
    <property type="entry name" value="RNB"/>
    <property type="match status" value="1"/>
</dbReference>
<dbReference type="KEGG" id="dst:VUQ06_01285"/>
<keyword evidence="4 8" id="KW-0540">Nuclease</keyword>
<dbReference type="GO" id="GO:0003723">
    <property type="term" value="F:RNA binding"/>
    <property type="evidence" value="ECO:0007669"/>
    <property type="project" value="UniProtKB-UniRule"/>
</dbReference>
<dbReference type="PROSITE" id="PS50126">
    <property type="entry name" value="S1"/>
    <property type="match status" value="1"/>
</dbReference>
<name>A0AB74U493_9LACT</name>
<feature type="compositionally biased region" description="Basic residues" evidence="9">
    <location>
        <begin position="732"/>
        <end position="787"/>
    </location>
</feature>
<comment type="function">
    <text evidence="8">3'-5' exoribonuclease that releases 5'-nucleoside monophosphates and is involved in maturation of structured RNAs.</text>
</comment>
<dbReference type="InterPro" id="IPR011805">
    <property type="entry name" value="RNase_R"/>
</dbReference>
<dbReference type="Pfam" id="PF17876">
    <property type="entry name" value="CSD2"/>
    <property type="match status" value="1"/>
</dbReference>
<keyword evidence="6 8" id="KW-0269">Exonuclease</keyword>
<keyword evidence="5 8" id="KW-0378">Hydrolase</keyword>
<dbReference type="InterPro" id="IPR022966">
    <property type="entry name" value="RNase_II/R_CS"/>
</dbReference>
<dbReference type="HAMAP" id="MF_01895">
    <property type="entry name" value="RNase_R"/>
    <property type="match status" value="1"/>
</dbReference>
<sequence length="796" mass="91441">MSKDFERFKQAIIDYIEQDNRESIEVNDVTNKFNNHDSEQFKRQVKALAALEREEKIEMIGDGRLRLKQLPDSLVGTFSGTDRGFGFVMIEADGIDDIFIPAKATKLAFDGDTVEVEITEAPDPSGKRSAEGKITRIIERKTEQVIGEFIPYTDDEIADYNLYGYVKAKLKKGPEHIIQIEMNGLNPTRGEIVSVDITHYPAYKGEDMRGVVTETIGHKDEPGIEILSIVHKHNIRSEFPDEVLAEAEQVPGQISAADLKGRRDLRGQQIITIDGADAKDLDDAVTVERLDNGHFQLGVHIADVSHYVREDSALDKEAFERGTSSYLTDRVIPMLPQRLSNGICSLHPQVDRLTLSCEMEIDQQGNVVAYDIFPSVIRSVERMTYEAVNHILEEKHPQTRKQYQSLVPMLEEMATLHHILEQKRRHRGAIDFDSDEAKIIVDKEGKAIDIELRERRVGERLIESFMLAANETVSEHYSKADLPILYRVHEQPDESKMKRFLEFITTFGLTAQASKDSITPKDLQGVMDRIKDEPYEAVISMLLLRSMQQARYDVDPIGHYGLGADYYSHFTSPIRRYPDLILHRLIHYYDEIGRNQQDKKRWESRLPDIAKHSSEAERRAIDAERETDELKKTEFMADKVGQEFMGTIISITGFGMFIQLPNTVEGLVHVSMMDDDYYRFDEDHLVMIGERTGKVFRIGQPIKVKLMRADVEEVQIDFSIVEDFAKGDKSKGKSKPHKKSHQQNRHHKSKSNQSKHHQNKRAAKQTNKKNKNFKKKKKKSQKNRRHDFKIVQKDKE</sequence>
<dbReference type="SMART" id="SM00316">
    <property type="entry name" value="S1"/>
    <property type="match status" value="1"/>
</dbReference>
<keyword evidence="7 8" id="KW-0694">RNA-binding</keyword>
<dbReference type="PROSITE" id="PS01175">
    <property type="entry name" value="RIBONUCLEASE_II"/>
    <property type="match status" value="1"/>
</dbReference>
<evidence type="ECO:0000256" key="4">
    <source>
        <dbReference type="ARBA" id="ARBA00022722"/>
    </source>
</evidence>
<dbReference type="InterPro" id="IPR001900">
    <property type="entry name" value="RNase_II/R"/>
</dbReference>
<comment type="catalytic activity">
    <reaction evidence="1 8">
        <text>Exonucleolytic cleavage in the 3'- to 5'-direction to yield nucleoside 5'-phosphates.</text>
        <dbReference type="EC" id="3.1.13.1"/>
    </reaction>
</comment>
<evidence type="ECO:0000256" key="2">
    <source>
        <dbReference type="ARBA" id="ARBA00004496"/>
    </source>
</evidence>
<evidence type="ECO:0000256" key="5">
    <source>
        <dbReference type="ARBA" id="ARBA00022801"/>
    </source>
</evidence>
<dbReference type="SUPFAM" id="SSF50249">
    <property type="entry name" value="Nucleic acid-binding proteins"/>
    <property type="match status" value="4"/>
</dbReference>
<evidence type="ECO:0000256" key="6">
    <source>
        <dbReference type="ARBA" id="ARBA00022839"/>
    </source>
</evidence>
<dbReference type="NCBIfam" id="TIGR00358">
    <property type="entry name" value="3_prime_RNase"/>
    <property type="match status" value="1"/>
</dbReference>
<dbReference type="InterPro" id="IPR013223">
    <property type="entry name" value="RNase_B_OB_dom"/>
</dbReference>
<feature type="region of interest" description="Disordered" evidence="9">
    <location>
        <begin position="726"/>
        <end position="796"/>
    </location>
</feature>
<dbReference type="CDD" id="cd04471">
    <property type="entry name" value="S1_RNase_R"/>
    <property type="match status" value="1"/>
</dbReference>
<dbReference type="GO" id="GO:0006402">
    <property type="term" value="P:mRNA catabolic process"/>
    <property type="evidence" value="ECO:0007669"/>
    <property type="project" value="TreeGrafter"/>
</dbReference>
<dbReference type="NCBIfam" id="TIGR02063">
    <property type="entry name" value="RNase_R"/>
    <property type="match status" value="1"/>
</dbReference>
<comment type="subcellular location">
    <subcellularLocation>
        <location evidence="2 8">Cytoplasm</location>
    </subcellularLocation>
</comment>
<evidence type="ECO:0000256" key="9">
    <source>
        <dbReference type="SAM" id="MobiDB-lite"/>
    </source>
</evidence>
<dbReference type="PANTHER" id="PTHR23355">
    <property type="entry name" value="RIBONUCLEASE"/>
    <property type="match status" value="1"/>
</dbReference>
<dbReference type="SMART" id="SM00357">
    <property type="entry name" value="CSP"/>
    <property type="match status" value="1"/>
</dbReference>
<dbReference type="RefSeq" id="WP_347300758.1">
    <property type="nucleotide sequence ID" value="NZ_CP142433.1"/>
</dbReference>
<comment type="similarity">
    <text evidence="8">Belongs to the RNR ribonuclease family. RNase R subfamily.</text>
</comment>
<dbReference type="GO" id="GO:0005829">
    <property type="term" value="C:cytosol"/>
    <property type="evidence" value="ECO:0007669"/>
    <property type="project" value="TreeGrafter"/>
</dbReference>
<dbReference type="Pfam" id="PF08206">
    <property type="entry name" value="OB_RNB"/>
    <property type="match status" value="1"/>
</dbReference>
<accession>A0AB74U493</accession>
<dbReference type="EC" id="3.1.13.1" evidence="8"/>
<evidence type="ECO:0000256" key="8">
    <source>
        <dbReference type="HAMAP-Rule" id="MF_01895"/>
    </source>
</evidence>
<evidence type="ECO:0000256" key="3">
    <source>
        <dbReference type="ARBA" id="ARBA00022490"/>
    </source>
</evidence>
<evidence type="ECO:0000256" key="7">
    <source>
        <dbReference type="ARBA" id="ARBA00022884"/>
    </source>
</evidence>
<evidence type="ECO:0000259" key="10">
    <source>
        <dbReference type="PROSITE" id="PS50126"/>
    </source>
</evidence>
<dbReference type="AlphaFoldDB" id="A0AB74U493"/>
<dbReference type="InterPro" id="IPR040476">
    <property type="entry name" value="CSD2"/>
</dbReference>
<evidence type="ECO:0000313" key="12">
    <source>
        <dbReference type="EMBL" id="XBC49886.1"/>
    </source>
</evidence>
<dbReference type="InterPro" id="IPR012340">
    <property type="entry name" value="NA-bd_OB-fold"/>
</dbReference>
<dbReference type="InterPro" id="IPR050180">
    <property type="entry name" value="RNR_Ribonuclease"/>
</dbReference>
<organism evidence="12">
    <name type="scientific">Dolosigranulum savutiense</name>
    <dbReference type="NCBI Taxonomy" id="3110288"/>
    <lineage>
        <taxon>Bacteria</taxon>
        <taxon>Bacillati</taxon>
        <taxon>Bacillota</taxon>
        <taxon>Bacilli</taxon>
        <taxon>Lactobacillales</taxon>
        <taxon>Carnobacteriaceae</taxon>
        <taxon>Dolosigranulum</taxon>
    </lineage>
</organism>
<dbReference type="EMBL" id="CP142435">
    <property type="protein sequence ID" value="XBC49886.1"/>
    <property type="molecule type" value="Genomic_DNA"/>
</dbReference>
<dbReference type="InterPro" id="IPR004476">
    <property type="entry name" value="RNase_II/RNase_R"/>
</dbReference>
<keyword evidence="3 8" id="KW-0963">Cytoplasm</keyword>